<protein>
    <submittedName>
        <fullName evidence="2">Uncharacterized protein</fullName>
    </submittedName>
</protein>
<organism evidence="2 3">
    <name type="scientific">Capsulimonas corticalis</name>
    <dbReference type="NCBI Taxonomy" id="2219043"/>
    <lineage>
        <taxon>Bacteria</taxon>
        <taxon>Bacillati</taxon>
        <taxon>Armatimonadota</taxon>
        <taxon>Armatimonadia</taxon>
        <taxon>Capsulimonadales</taxon>
        <taxon>Capsulimonadaceae</taxon>
        <taxon>Capsulimonas</taxon>
    </lineage>
</organism>
<accession>A0A402CW38</accession>
<evidence type="ECO:0000313" key="2">
    <source>
        <dbReference type="EMBL" id="BDI34033.1"/>
    </source>
</evidence>
<dbReference type="KEGG" id="ccot:CCAX7_60840"/>
<dbReference type="AlphaFoldDB" id="A0A402CW38"/>
<dbReference type="InterPro" id="IPR011006">
    <property type="entry name" value="CheY-like_superfamily"/>
</dbReference>
<dbReference type="InterPro" id="IPR052016">
    <property type="entry name" value="Bact_Sigma-Reg"/>
</dbReference>
<dbReference type="GO" id="GO:0016791">
    <property type="term" value="F:phosphatase activity"/>
    <property type="evidence" value="ECO:0007669"/>
    <property type="project" value="TreeGrafter"/>
</dbReference>
<dbReference type="InterPro" id="IPR036457">
    <property type="entry name" value="PPM-type-like_dom_sf"/>
</dbReference>
<sequence length="409" mass="43749">MSANIHAPHLRDERVLVLTPTGRDAATTCAVLQEAGFHAESCPDMVSLCASIAEGAGAALLAEEALTPPALSALSAIVTAQPTWSDFPIVILSSSGRDTMESRRILAEIDVFTNAAILERPLRKATLISALRVSLRSRRRQYEMRSYLRDLALLEQEREDLLDQQRRIAETLQRSLLKAPAPDAFPNLEVVTQYAPAWTEAMIGGDFFDVFAVGDKVALVVGDVVGKGLRAASQMAEVKFALRAIVLQEPDPALAMAQLNRYVMAAGPDEINDDPRLVAVLLAVVNIQTGHAEIAVAGAEPPILIRRGRKAEPVDANGVPIGVMEKVSYEMRRVTLSTGDVLLLATDGVTEARQGGEFFGPEGLMAAADSAPLETSLADSGEAIIAVARAYSGGTFRDDVCLLLARWGG</sequence>
<dbReference type="SUPFAM" id="SSF52172">
    <property type="entry name" value="CheY-like"/>
    <property type="match status" value="1"/>
</dbReference>
<keyword evidence="1" id="KW-0378">Hydrolase</keyword>
<dbReference type="EMBL" id="AP025739">
    <property type="protein sequence ID" value="BDI34033.1"/>
    <property type="molecule type" value="Genomic_DNA"/>
</dbReference>
<dbReference type="Pfam" id="PF07228">
    <property type="entry name" value="SpoIIE"/>
    <property type="match status" value="1"/>
</dbReference>
<dbReference type="FunCoup" id="A0A402CW38">
    <property type="interactions" value="49"/>
</dbReference>
<reference evidence="2 3" key="1">
    <citation type="journal article" date="2019" name="Int. J. Syst. Evol. Microbiol.">
        <title>Capsulimonas corticalis gen. nov., sp. nov., an aerobic capsulated bacterium, of a novel bacterial order, Capsulimonadales ord. nov., of the class Armatimonadia of the phylum Armatimonadetes.</title>
        <authorList>
            <person name="Li J."/>
            <person name="Kudo C."/>
            <person name="Tonouchi A."/>
        </authorList>
    </citation>
    <scope>NUCLEOTIDE SEQUENCE [LARGE SCALE GENOMIC DNA]</scope>
    <source>
        <strain evidence="2 3">AX-7</strain>
    </source>
</reference>
<dbReference type="InterPro" id="IPR001932">
    <property type="entry name" value="PPM-type_phosphatase-like_dom"/>
</dbReference>
<dbReference type="OrthoDB" id="9811749at2"/>
<evidence type="ECO:0000313" key="3">
    <source>
        <dbReference type="Proteomes" id="UP000287394"/>
    </source>
</evidence>
<evidence type="ECO:0000256" key="1">
    <source>
        <dbReference type="ARBA" id="ARBA00022801"/>
    </source>
</evidence>
<gene>
    <name evidence="2" type="ORF">CCAX7_60840</name>
</gene>
<dbReference type="PANTHER" id="PTHR43156">
    <property type="entry name" value="STAGE II SPORULATION PROTEIN E-RELATED"/>
    <property type="match status" value="1"/>
</dbReference>
<keyword evidence="3" id="KW-1185">Reference proteome</keyword>
<dbReference type="Gene3D" id="3.60.40.10">
    <property type="entry name" value="PPM-type phosphatase domain"/>
    <property type="match status" value="1"/>
</dbReference>
<dbReference type="SMART" id="SM00331">
    <property type="entry name" value="PP2C_SIG"/>
    <property type="match status" value="1"/>
</dbReference>
<dbReference type="PANTHER" id="PTHR43156:SF2">
    <property type="entry name" value="STAGE II SPORULATION PROTEIN E"/>
    <property type="match status" value="1"/>
</dbReference>
<name>A0A402CW38_9BACT</name>
<dbReference type="Proteomes" id="UP000287394">
    <property type="component" value="Chromosome"/>
</dbReference>
<proteinExistence type="predicted"/>
<dbReference type="SUPFAM" id="SSF81606">
    <property type="entry name" value="PP2C-like"/>
    <property type="match status" value="1"/>
</dbReference>
<dbReference type="RefSeq" id="WP_119321585.1">
    <property type="nucleotide sequence ID" value="NZ_AP025739.1"/>
</dbReference>